<protein>
    <recommendedName>
        <fullName evidence="2">Amidase domain-containing protein</fullName>
    </recommendedName>
</protein>
<evidence type="ECO:0000259" key="2">
    <source>
        <dbReference type="Pfam" id="PF01425"/>
    </source>
</evidence>
<name>A0A2C5YX88_9HYPO</name>
<dbReference type="EMBL" id="NJEU01000045">
    <property type="protein sequence ID" value="PHH82708.1"/>
    <property type="molecule type" value="Genomic_DNA"/>
</dbReference>
<evidence type="ECO:0000313" key="3">
    <source>
        <dbReference type="EMBL" id="PHH82708.1"/>
    </source>
</evidence>
<dbReference type="InterPro" id="IPR036928">
    <property type="entry name" value="AS_sf"/>
</dbReference>
<dbReference type="Proteomes" id="UP000224854">
    <property type="component" value="Unassembled WGS sequence"/>
</dbReference>
<sequence length="548" mass="58060">MRGITIITLAALSPAFSFVVALGNSPPLLLDASLEDLRSGLDQGVFTSVDLVQAYLARIKETNHVLHAVVEINPDALAIAAQLDRQRAEAGPDDAPLGPLHGIPVLVKDNMATADKMNTTAGSFALVGARPKSDSTVVSKLRKAGAVLLAKTNMSQWASARSGSIPEGWSAVGGQTFGAYFPGQNPSGSSSGSAVGTSIGLAWAALGSETTSSIIQPAHINNCVGIKPTLGLTSRHLVVPMSTHMDSVGPIARSVKDAAHLLAAIVGPDANDNYTTAIPFHEPPDYVAACKPDALRGKRIGVVRNAHQLFFDEATETSFEAFNNSLHVLRDAGAQVVDGIMLDGIQPFVDGGYLFNVLAADLYSNLPEQYVRHLDENPQNIHSLKDLADFTKSSPNENYPAYDTQFWDIALNMAMSVDSPEFWSQYSAARHNLGPLGITGALQQYSLDALVMPSLYASLSASIIGTPVISVPLGKSPDNSPVIPFPDQTSNVTAPNQPFGIGFAGPPFSEESLIGMAYAFEQKTQIRTKVSPIIQPTTELAHILASKE</sequence>
<keyword evidence="1" id="KW-0732">Signal</keyword>
<reference evidence="3 4" key="1">
    <citation type="submission" date="2017-06" db="EMBL/GenBank/DDBJ databases">
        <title>Ant-infecting Ophiocordyceps genomes reveal a high diversity of potential behavioral manipulation genes and a possible major role for enterotoxins.</title>
        <authorList>
            <person name="De Bekker C."/>
            <person name="Evans H.C."/>
            <person name="Brachmann A."/>
            <person name="Hughes D.P."/>
        </authorList>
    </citation>
    <scope>NUCLEOTIDE SEQUENCE [LARGE SCALE GENOMIC DNA]</scope>
    <source>
        <strain evidence="3 4">1348a</strain>
    </source>
</reference>
<dbReference type="SUPFAM" id="SSF75304">
    <property type="entry name" value="Amidase signature (AS) enzymes"/>
    <property type="match status" value="1"/>
</dbReference>
<evidence type="ECO:0000256" key="1">
    <source>
        <dbReference type="SAM" id="SignalP"/>
    </source>
</evidence>
<feature type="chain" id="PRO_5012654524" description="Amidase domain-containing protein" evidence="1">
    <location>
        <begin position="22"/>
        <end position="548"/>
    </location>
</feature>
<dbReference type="PANTHER" id="PTHR42678">
    <property type="entry name" value="AMIDASE"/>
    <property type="match status" value="1"/>
</dbReference>
<keyword evidence="4" id="KW-1185">Reference proteome</keyword>
<dbReference type="PANTHER" id="PTHR42678:SF34">
    <property type="entry name" value="OS04G0183300 PROTEIN"/>
    <property type="match status" value="1"/>
</dbReference>
<comment type="caution">
    <text evidence="3">The sequence shown here is derived from an EMBL/GenBank/DDBJ whole genome shotgun (WGS) entry which is preliminary data.</text>
</comment>
<dbReference type="Pfam" id="PF01425">
    <property type="entry name" value="Amidase"/>
    <property type="match status" value="1"/>
</dbReference>
<gene>
    <name evidence="3" type="ORF">CDD82_5063</name>
</gene>
<feature type="signal peptide" evidence="1">
    <location>
        <begin position="1"/>
        <end position="21"/>
    </location>
</feature>
<feature type="domain" description="Amidase" evidence="2">
    <location>
        <begin position="50"/>
        <end position="513"/>
    </location>
</feature>
<dbReference type="Gene3D" id="3.90.1300.10">
    <property type="entry name" value="Amidase signature (AS) domain"/>
    <property type="match status" value="1"/>
</dbReference>
<dbReference type="InterPro" id="IPR023631">
    <property type="entry name" value="Amidase_dom"/>
</dbReference>
<evidence type="ECO:0000313" key="4">
    <source>
        <dbReference type="Proteomes" id="UP000224854"/>
    </source>
</evidence>
<proteinExistence type="predicted"/>
<dbReference type="AlphaFoldDB" id="A0A2C5YX88"/>
<accession>A0A2C5YX88</accession>
<dbReference type="OrthoDB" id="566138at2759"/>
<organism evidence="3 4">
    <name type="scientific">Ophiocordyceps australis</name>
    <dbReference type="NCBI Taxonomy" id="1399860"/>
    <lineage>
        <taxon>Eukaryota</taxon>
        <taxon>Fungi</taxon>
        <taxon>Dikarya</taxon>
        <taxon>Ascomycota</taxon>
        <taxon>Pezizomycotina</taxon>
        <taxon>Sordariomycetes</taxon>
        <taxon>Hypocreomycetidae</taxon>
        <taxon>Hypocreales</taxon>
        <taxon>Ophiocordycipitaceae</taxon>
        <taxon>Ophiocordyceps</taxon>
    </lineage>
</organism>